<dbReference type="SUPFAM" id="SSF103506">
    <property type="entry name" value="Mitochondrial carrier"/>
    <property type="match status" value="1"/>
</dbReference>
<dbReference type="InterPro" id="IPR023395">
    <property type="entry name" value="MCP_dom_sf"/>
</dbReference>
<keyword evidence="5" id="KW-0677">Repeat</keyword>
<accession>A0AAV9IJF3</accession>
<protein>
    <recommendedName>
        <fullName evidence="15">Mitochondrial carrier</fullName>
    </recommendedName>
</protein>
<evidence type="ECO:0000256" key="6">
    <source>
        <dbReference type="ARBA" id="ARBA00022792"/>
    </source>
</evidence>
<dbReference type="GO" id="GO:0005743">
    <property type="term" value="C:mitochondrial inner membrane"/>
    <property type="evidence" value="ECO:0007669"/>
    <property type="project" value="UniProtKB-SubCell"/>
</dbReference>
<evidence type="ECO:0000256" key="1">
    <source>
        <dbReference type="ARBA" id="ARBA00004448"/>
    </source>
</evidence>
<keyword evidence="14" id="KW-1185">Reference proteome</keyword>
<comment type="subcellular location">
    <subcellularLocation>
        <location evidence="1">Mitochondrion inner membrane</location>
        <topology evidence="1">Multi-pass membrane protein</topology>
    </subcellularLocation>
</comment>
<feature type="transmembrane region" description="Helical" evidence="12">
    <location>
        <begin position="275"/>
        <end position="297"/>
    </location>
</feature>
<proteinExistence type="inferred from homology"/>
<dbReference type="EMBL" id="JANCYU010000052">
    <property type="protein sequence ID" value="KAK4527456.1"/>
    <property type="molecule type" value="Genomic_DNA"/>
</dbReference>
<dbReference type="InterPro" id="IPR018108">
    <property type="entry name" value="MCP_transmembrane"/>
</dbReference>
<dbReference type="InterPro" id="IPR051028">
    <property type="entry name" value="Mito_Solute_Carrier"/>
</dbReference>
<feature type="repeat" description="Solcar" evidence="10">
    <location>
        <begin position="127"/>
        <end position="211"/>
    </location>
</feature>
<keyword evidence="6" id="KW-0999">Mitochondrion inner membrane</keyword>
<keyword evidence="7 12" id="KW-1133">Transmembrane helix</keyword>
<evidence type="ECO:0000256" key="3">
    <source>
        <dbReference type="ARBA" id="ARBA00022448"/>
    </source>
</evidence>
<evidence type="ECO:0000256" key="5">
    <source>
        <dbReference type="ARBA" id="ARBA00022737"/>
    </source>
</evidence>
<comment type="caution">
    <text evidence="13">The sequence shown here is derived from an EMBL/GenBank/DDBJ whole genome shotgun (WGS) entry which is preliminary data.</text>
</comment>
<dbReference type="PRINTS" id="PR00926">
    <property type="entry name" value="MITOCARRIER"/>
</dbReference>
<evidence type="ECO:0000313" key="13">
    <source>
        <dbReference type="EMBL" id="KAK4527456.1"/>
    </source>
</evidence>
<gene>
    <name evidence="13" type="ORF">GAYE_SCF40G5378</name>
</gene>
<evidence type="ECO:0000256" key="2">
    <source>
        <dbReference type="ARBA" id="ARBA00006375"/>
    </source>
</evidence>
<dbReference type="PROSITE" id="PS50920">
    <property type="entry name" value="SOLCAR"/>
    <property type="match status" value="3"/>
</dbReference>
<organism evidence="13 14">
    <name type="scientific">Galdieria yellowstonensis</name>
    <dbReference type="NCBI Taxonomy" id="3028027"/>
    <lineage>
        <taxon>Eukaryota</taxon>
        <taxon>Rhodophyta</taxon>
        <taxon>Bangiophyceae</taxon>
        <taxon>Galdieriales</taxon>
        <taxon>Galdieriaceae</taxon>
        <taxon>Galdieria</taxon>
    </lineage>
</organism>
<evidence type="ECO:0000256" key="9">
    <source>
        <dbReference type="ARBA" id="ARBA00023136"/>
    </source>
</evidence>
<evidence type="ECO:0000256" key="10">
    <source>
        <dbReference type="PROSITE-ProRule" id="PRU00282"/>
    </source>
</evidence>
<keyword evidence="4 10" id="KW-0812">Transmembrane</keyword>
<dbReference type="PANTHER" id="PTHR45678">
    <property type="entry name" value="MITOCHONDRIAL 2-OXODICARBOXYLATE CARRIER 1-RELATED"/>
    <property type="match status" value="1"/>
</dbReference>
<dbReference type="GO" id="GO:0022857">
    <property type="term" value="F:transmembrane transporter activity"/>
    <property type="evidence" value="ECO:0007669"/>
    <property type="project" value="TreeGrafter"/>
</dbReference>
<dbReference type="InterPro" id="IPR002067">
    <property type="entry name" value="MCP"/>
</dbReference>
<feature type="repeat" description="Solcar" evidence="10">
    <location>
        <begin position="23"/>
        <end position="119"/>
    </location>
</feature>
<name>A0AAV9IJF3_9RHOD</name>
<evidence type="ECO:0000256" key="8">
    <source>
        <dbReference type="ARBA" id="ARBA00023128"/>
    </source>
</evidence>
<dbReference type="Gene3D" id="1.50.40.10">
    <property type="entry name" value="Mitochondrial carrier domain"/>
    <property type="match status" value="1"/>
</dbReference>
<evidence type="ECO:0008006" key="15">
    <source>
        <dbReference type="Google" id="ProtNLM"/>
    </source>
</evidence>
<dbReference type="PANTHER" id="PTHR45678:SF15">
    <property type="entry name" value="MITOCHONDRIAL SUBSTRATE CARRIER FAMILY PROTEIN X"/>
    <property type="match status" value="1"/>
</dbReference>
<comment type="similarity">
    <text evidence="2 11">Belongs to the mitochondrial carrier (TC 2.A.29) family.</text>
</comment>
<reference evidence="13 14" key="1">
    <citation type="submission" date="2022-07" db="EMBL/GenBank/DDBJ databases">
        <title>Genome-wide signatures of adaptation to extreme environments.</title>
        <authorList>
            <person name="Cho C.H."/>
            <person name="Yoon H.S."/>
        </authorList>
    </citation>
    <scope>NUCLEOTIDE SEQUENCE [LARGE SCALE GENOMIC DNA]</scope>
    <source>
        <strain evidence="13 14">108.79 E11</strain>
    </source>
</reference>
<feature type="transmembrane region" description="Helical" evidence="12">
    <location>
        <begin position="25"/>
        <end position="45"/>
    </location>
</feature>
<dbReference type="Pfam" id="PF00153">
    <property type="entry name" value="Mito_carr"/>
    <property type="match status" value="3"/>
</dbReference>
<evidence type="ECO:0000256" key="11">
    <source>
        <dbReference type="RuleBase" id="RU000488"/>
    </source>
</evidence>
<evidence type="ECO:0000256" key="4">
    <source>
        <dbReference type="ARBA" id="ARBA00022692"/>
    </source>
</evidence>
<evidence type="ECO:0000256" key="12">
    <source>
        <dbReference type="SAM" id="Phobius"/>
    </source>
</evidence>
<keyword evidence="9 10" id="KW-0472">Membrane</keyword>
<dbReference type="Proteomes" id="UP001300502">
    <property type="component" value="Unassembled WGS sequence"/>
</dbReference>
<sequence length="309" mass="33466">MTEITSEVERKTTTTTALGELPQNILFGGLAGVLGTSIIFPLYTIKTNLQSSHSHYSYSTTSRTSLAFISQQWKIGSVIRSIIGREGWKGMYRGLTPTLLGVAPEKAIKLSVNDMLSSLLSDEQGKTSFKNSVIAGGGAGFCQVIATCPMEMMMITFQTRASQGQTAVPSVVHLAQELGIRGMYKGLLATLCRDVPFSMIFFSTNAQLKQQFQGSSETLDISYVFLSGISAGCLAAVLSTPMDVIKTRLQSANSPYRGIIDCFVRTLREEGLGKFFSGSIARACIVSPLFGIALLFYEIQKRLASSLDN</sequence>
<feature type="repeat" description="Solcar" evidence="10">
    <location>
        <begin position="219"/>
        <end position="303"/>
    </location>
</feature>
<evidence type="ECO:0000313" key="14">
    <source>
        <dbReference type="Proteomes" id="UP001300502"/>
    </source>
</evidence>
<evidence type="ECO:0000256" key="7">
    <source>
        <dbReference type="ARBA" id="ARBA00022989"/>
    </source>
</evidence>
<keyword evidence="8" id="KW-0496">Mitochondrion</keyword>
<keyword evidence="3 11" id="KW-0813">Transport</keyword>
<dbReference type="AlphaFoldDB" id="A0AAV9IJF3"/>